<dbReference type="EMBL" id="DS985228">
    <property type="protein sequence ID" value="EEY23370.1"/>
    <property type="molecule type" value="Genomic_DNA"/>
</dbReference>
<dbReference type="HOGENOM" id="CLU_1442110_0_0_1"/>
<dbReference type="Proteomes" id="UP000008698">
    <property type="component" value="Unassembled WGS sequence"/>
</dbReference>
<gene>
    <name evidence="2" type="ORF">VDBG_09480</name>
</gene>
<keyword evidence="3" id="KW-1185">Reference proteome</keyword>
<feature type="compositionally biased region" description="Basic and acidic residues" evidence="1">
    <location>
        <begin position="63"/>
        <end position="73"/>
    </location>
</feature>
<evidence type="ECO:0000313" key="2">
    <source>
        <dbReference type="EMBL" id="EEY23370.1"/>
    </source>
</evidence>
<reference evidence="3" key="1">
    <citation type="journal article" date="2011" name="PLoS Pathog.">
        <title>Comparative genomics yields insights into niche adaptation of plant vascular wilt pathogens.</title>
        <authorList>
            <person name="Klosterman S.J."/>
            <person name="Subbarao K.V."/>
            <person name="Kang S."/>
            <person name="Veronese P."/>
            <person name="Gold S.E."/>
            <person name="Thomma B.P.H.J."/>
            <person name="Chen Z."/>
            <person name="Henrissat B."/>
            <person name="Lee Y.-H."/>
            <person name="Park J."/>
            <person name="Garcia-Pedrajas M.D."/>
            <person name="Barbara D.J."/>
            <person name="Anchieta A."/>
            <person name="de Jonge R."/>
            <person name="Santhanam P."/>
            <person name="Maruthachalam K."/>
            <person name="Atallah Z."/>
            <person name="Amyotte S.G."/>
            <person name="Paz Z."/>
            <person name="Inderbitzin P."/>
            <person name="Hayes R.J."/>
            <person name="Heiman D.I."/>
            <person name="Young S."/>
            <person name="Zeng Q."/>
            <person name="Engels R."/>
            <person name="Galagan J."/>
            <person name="Cuomo C.A."/>
            <person name="Dobinson K.F."/>
            <person name="Ma L.-J."/>
        </authorList>
    </citation>
    <scope>NUCLEOTIDE SEQUENCE [LARGE SCALE GENOMIC DNA]</scope>
    <source>
        <strain evidence="3">VaMs.102 / ATCC MYA-4576 / FGSC 10136</strain>
    </source>
</reference>
<evidence type="ECO:0000313" key="3">
    <source>
        <dbReference type="Proteomes" id="UP000008698"/>
    </source>
</evidence>
<dbReference type="GeneID" id="9527986"/>
<dbReference type="AlphaFoldDB" id="C9SXI0"/>
<organism evidence="3">
    <name type="scientific">Verticillium alfalfae (strain VaMs.102 / ATCC MYA-4576 / FGSC 10136)</name>
    <name type="common">Verticillium wilt of alfalfa</name>
    <name type="synonym">Verticillium albo-atrum</name>
    <dbReference type="NCBI Taxonomy" id="526221"/>
    <lineage>
        <taxon>Eukaryota</taxon>
        <taxon>Fungi</taxon>
        <taxon>Dikarya</taxon>
        <taxon>Ascomycota</taxon>
        <taxon>Pezizomycotina</taxon>
        <taxon>Sordariomycetes</taxon>
        <taxon>Hypocreomycetidae</taxon>
        <taxon>Glomerellales</taxon>
        <taxon>Plectosphaerellaceae</taxon>
        <taxon>Verticillium</taxon>
    </lineage>
</organism>
<dbReference type="RefSeq" id="XP_003000285.1">
    <property type="nucleotide sequence ID" value="XM_003000239.1"/>
</dbReference>
<dbReference type="KEGG" id="val:VDBG_09480"/>
<feature type="compositionally biased region" description="Polar residues" evidence="1">
    <location>
        <begin position="92"/>
        <end position="109"/>
    </location>
</feature>
<protein>
    <submittedName>
        <fullName evidence="2">Predicted protein</fullName>
    </submittedName>
</protein>
<name>C9SXI0_VERA1</name>
<feature type="region of interest" description="Disordered" evidence="1">
    <location>
        <begin position="54"/>
        <end position="112"/>
    </location>
</feature>
<accession>C9SXI0</accession>
<sequence>MVCEGTRTGRWSGPKFVVGRPSLLVVEGVSVSFVWWPGEREALGGGLELGWRRPRTQRRRTKASRDAEEREWQGQRARQGRVSRVEPREASYTRQTASGSGQAQRTSAKVPSHVRSVRGDLAVWAGQEEVCFRVTSLGGVALVESDPKSENNVNVSRLPQLRCLCDALRAIPTLRCGTSSDRRWGLVR</sequence>
<proteinExistence type="predicted"/>
<evidence type="ECO:0000256" key="1">
    <source>
        <dbReference type="SAM" id="MobiDB-lite"/>
    </source>
</evidence>